<evidence type="ECO:0000313" key="6">
    <source>
        <dbReference type="EMBL" id="KEI67795.1"/>
    </source>
</evidence>
<dbReference type="EC" id="4.1.1.-" evidence="6"/>
<evidence type="ECO:0000259" key="5">
    <source>
        <dbReference type="Pfam" id="PF02776"/>
    </source>
</evidence>
<keyword evidence="2" id="KW-0786">Thiamine pyrophosphate</keyword>
<dbReference type="GO" id="GO:0032923">
    <property type="term" value="P:organic phosphonate biosynthetic process"/>
    <property type="evidence" value="ECO:0007669"/>
    <property type="project" value="InterPro"/>
</dbReference>
<dbReference type="CDD" id="cd03371">
    <property type="entry name" value="TPP_PpyrDC"/>
    <property type="match status" value="1"/>
</dbReference>
<gene>
    <name evidence="6" type="primary">ppd</name>
    <name evidence="6" type="ORF">A19Y_2947</name>
</gene>
<feature type="domain" description="Thiamine pyrophosphate enzyme N-terminal TPP-binding" evidence="5">
    <location>
        <begin position="5"/>
        <end position="105"/>
    </location>
</feature>
<dbReference type="eggNOG" id="COG4032">
    <property type="taxonomic scope" value="Bacteria"/>
</dbReference>
<keyword evidence="7" id="KW-1185">Reference proteome</keyword>
<dbReference type="HOGENOM" id="CLU_042853_0_0_3"/>
<dbReference type="EMBL" id="CM002803">
    <property type="protein sequence ID" value="KEI67795.1"/>
    <property type="molecule type" value="Genomic_DNA"/>
</dbReference>
<dbReference type="Pfam" id="PF02776">
    <property type="entry name" value="TPP_enzyme_N"/>
    <property type="match status" value="1"/>
</dbReference>
<dbReference type="RefSeq" id="WP_026795111.1">
    <property type="nucleotide sequence ID" value="NZ_CM002803.1"/>
</dbReference>
<dbReference type="InterPro" id="IPR051818">
    <property type="entry name" value="TPP_dependent_decarboxylase"/>
</dbReference>
<dbReference type="InterPro" id="IPR029061">
    <property type="entry name" value="THDP-binding"/>
</dbReference>
<dbReference type="Gene3D" id="3.40.50.970">
    <property type="match status" value="2"/>
</dbReference>
<evidence type="ECO:0000256" key="1">
    <source>
        <dbReference type="ARBA" id="ARBA00022793"/>
    </source>
</evidence>
<protein>
    <submittedName>
        <fullName evidence="6">Ppd</fullName>
        <ecNumber evidence="6">4.1.1.-</ecNumber>
    </submittedName>
</protein>
<reference evidence="6 7" key="1">
    <citation type="journal article" date="2014" name="Appl. Environ. Microbiol.">
        <title>Elucidation of insertion elements encoded on plasmids and in vitro construction of shuttle vectors from the toxic cyanobacterium Planktothrix.</title>
        <authorList>
            <person name="Christiansen G."/>
            <person name="Goesmann A."/>
            <person name="Kurmayer R."/>
        </authorList>
    </citation>
    <scope>NUCLEOTIDE SEQUENCE [LARGE SCALE GENOMIC DNA]</scope>
    <source>
        <strain evidence="6 7">NIVA-CYA 126/8</strain>
    </source>
</reference>
<evidence type="ECO:0000256" key="2">
    <source>
        <dbReference type="ARBA" id="ARBA00023052"/>
    </source>
</evidence>
<dbReference type="SUPFAM" id="SSF52518">
    <property type="entry name" value="Thiamin diphosphate-binding fold (THDP-binding)"/>
    <property type="match status" value="2"/>
</dbReference>
<dbReference type="PANTHER" id="PTHR42818">
    <property type="entry name" value="SULFOPYRUVATE DECARBOXYLASE SUBUNIT ALPHA"/>
    <property type="match status" value="1"/>
</dbReference>
<dbReference type="AlphaFoldDB" id="A0A073CUX8"/>
<dbReference type="Proteomes" id="UP000027395">
    <property type="component" value="Chromosome"/>
</dbReference>
<dbReference type="GO" id="GO:0000287">
    <property type="term" value="F:magnesium ion binding"/>
    <property type="evidence" value="ECO:0007669"/>
    <property type="project" value="InterPro"/>
</dbReference>
<dbReference type="STRING" id="388467.A19Y_2947"/>
<dbReference type="PROSITE" id="PS00187">
    <property type="entry name" value="TPP_ENZYMES"/>
    <property type="match status" value="1"/>
</dbReference>
<dbReference type="GO" id="GO:0033980">
    <property type="term" value="F:phosphonopyruvate decarboxylase activity"/>
    <property type="evidence" value="ECO:0007669"/>
    <property type="project" value="InterPro"/>
</dbReference>
<proteinExistence type="predicted"/>
<dbReference type="PANTHER" id="PTHR42818:SF1">
    <property type="entry name" value="SULFOPYRUVATE DECARBOXYLASE"/>
    <property type="match status" value="1"/>
</dbReference>
<evidence type="ECO:0000313" key="7">
    <source>
        <dbReference type="Proteomes" id="UP000027395"/>
    </source>
</evidence>
<feature type="domain" description="Thiamine pyrophosphate enzyme TPP-binding" evidence="4">
    <location>
        <begin position="236"/>
        <end position="339"/>
    </location>
</feature>
<dbReference type="InterPro" id="IPR012001">
    <property type="entry name" value="Thiamin_PyroP_enz_TPP-bd_dom"/>
</dbReference>
<dbReference type="InterPro" id="IPR011766">
    <property type="entry name" value="TPP_enzyme_TPP-bd"/>
</dbReference>
<keyword evidence="3 6" id="KW-0456">Lyase</keyword>
<organism evidence="6 7">
    <name type="scientific">Planktothrix agardhii (strain NIVA-CYA 126/8)</name>
    <dbReference type="NCBI Taxonomy" id="388467"/>
    <lineage>
        <taxon>Bacteria</taxon>
        <taxon>Bacillati</taxon>
        <taxon>Cyanobacteriota</taxon>
        <taxon>Cyanophyceae</taxon>
        <taxon>Oscillatoriophycideae</taxon>
        <taxon>Oscillatoriales</taxon>
        <taxon>Microcoleaceae</taxon>
        <taxon>Planktothrix</taxon>
    </lineage>
</organism>
<evidence type="ECO:0000259" key="4">
    <source>
        <dbReference type="Pfam" id="PF02775"/>
    </source>
</evidence>
<name>A0A073CUX8_PLAA1</name>
<evidence type="ECO:0000256" key="3">
    <source>
        <dbReference type="ARBA" id="ARBA00023239"/>
    </source>
</evidence>
<accession>A0A073CUX8</accession>
<dbReference type="PATRIC" id="fig|388467.6.peg.2891"/>
<dbReference type="eggNOG" id="COG0028">
    <property type="taxonomic scope" value="Bacteria"/>
</dbReference>
<dbReference type="InterPro" id="IPR000399">
    <property type="entry name" value="TPP-bd_CS"/>
</dbReference>
<keyword evidence="1" id="KW-0210">Decarboxylase</keyword>
<dbReference type="NCBIfam" id="TIGR03297">
    <property type="entry name" value="Ppyr-DeCO2ase"/>
    <property type="match status" value="1"/>
</dbReference>
<dbReference type="CDD" id="cd07035">
    <property type="entry name" value="TPP_PYR_POX_like"/>
    <property type="match status" value="1"/>
</dbReference>
<dbReference type="InterPro" id="IPR017684">
    <property type="entry name" value="Phosphono-pyrv_decarboxylase"/>
</dbReference>
<dbReference type="Pfam" id="PF02775">
    <property type="entry name" value="TPP_enzyme_C"/>
    <property type="match status" value="1"/>
</dbReference>
<sequence length="381" mass="41479">MIPAETFIQATQKLGFGLYTGVPCSYLTPFINYVIDSPNLRYVSAANEGDAVAIASGAELAGIPSIVMFQNSGLGNAVNPLTSLNQTFKIPILIIVTWRGQPDGVADEPQHHLMGQITPQLLELMQIPWDYFPTEVEEIQPTLNRAMEHLKTQQTPYALIMKKGSVESCPLNSSLPPKTDQVPNTSAQFESHESYSRHDILKAIKNQIQPSDILLATTGYCGRELYAIEDCQNQFYMVGSMGCASSLGLGIALNKPQHRVIVLDGDGAVLMRLGALATIGYERPANLVHILLDNQCHESTGGQSTVSHSIDFSAIASACGYEKVACVTTPEQLQSALSSPSEQLTFLHVKIKPGIPKQLPRPTITPPEVAQRLRQFLLTPV</sequence>
<dbReference type="GO" id="GO:0030976">
    <property type="term" value="F:thiamine pyrophosphate binding"/>
    <property type="evidence" value="ECO:0007669"/>
    <property type="project" value="InterPro"/>
</dbReference>